<accession>A0A433D9M8</accession>
<feature type="domain" description="Ribosomal protein bL31m N-terminal" evidence="1">
    <location>
        <begin position="51"/>
        <end position="90"/>
    </location>
</feature>
<dbReference type="PANTHER" id="PTHR28174">
    <property type="entry name" value="54S RIBOSOMAL PROTEIN L36, MITOCHONDRIAL"/>
    <property type="match status" value="1"/>
</dbReference>
<dbReference type="GO" id="GO:0003735">
    <property type="term" value="F:structural constituent of ribosome"/>
    <property type="evidence" value="ECO:0007669"/>
    <property type="project" value="InterPro"/>
</dbReference>
<dbReference type="PANTHER" id="PTHR28174:SF1">
    <property type="entry name" value="LARGE RIBOSOMAL SUBUNIT PROTEIN BL31M"/>
    <property type="match status" value="1"/>
</dbReference>
<gene>
    <name evidence="2" type="ORF">BC936DRAFT_145571</name>
</gene>
<evidence type="ECO:0000313" key="3">
    <source>
        <dbReference type="Proteomes" id="UP000268093"/>
    </source>
</evidence>
<dbReference type="GO" id="GO:0005762">
    <property type="term" value="C:mitochondrial large ribosomal subunit"/>
    <property type="evidence" value="ECO:0007669"/>
    <property type="project" value="InterPro"/>
</dbReference>
<evidence type="ECO:0000313" key="2">
    <source>
        <dbReference type="EMBL" id="RUP47574.1"/>
    </source>
</evidence>
<dbReference type="AlphaFoldDB" id="A0A433D9M8"/>
<dbReference type="Pfam" id="PF21492">
    <property type="entry name" value="bL31_N"/>
    <property type="match status" value="1"/>
</dbReference>
<name>A0A433D9M8_9FUNG</name>
<evidence type="ECO:0000259" key="1">
    <source>
        <dbReference type="Pfam" id="PF21492"/>
    </source>
</evidence>
<comment type="caution">
    <text evidence="2">The sequence shown here is derived from an EMBL/GenBank/DDBJ whole genome shotgun (WGS) entry which is preliminary data.</text>
</comment>
<dbReference type="InterPro" id="IPR034600">
    <property type="entry name" value="Ribosomal_bL31m"/>
</dbReference>
<dbReference type="EMBL" id="RBNI01004366">
    <property type="protein sequence ID" value="RUP47574.1"/>
    <property type="molecule type" value="Genomic_DNA"/>
</dbReference>
<dbReference type="Gene3D" id="6.20.130.10">
    <property type="match status" value="1"/>
</dbReference>
<dbReference type="GO" id="GO:0032543">
    <property type="term" value="P:mitochondrial translation"/>
    <property type="evidence" value="ECO:0007669"/>
    <property type="project" value="InterPro"/>
</dbReference>
<keyword evidence="3" id="KW-1185">Reference proteome</keyword>
<organism evidence="2 3">
    <name type="scientific">Jimgerdemannia flammicorona</name>
    <dbReference type="NCBI Taxonomy" id="994334"/>
    <lineage>
        <taxon>Eukaryota</taxon>
        <taxon>Fungi</taxon>
        <taxon>Fungi incertae sedis</taxon>
        <taxon>Mucoromycota</taxon>
        <taxon>Mucoromycotina</taxon>
        <taxon>Endogonomycetes</taxon>
        <taxon>Endogonales</taxon>
        <taxon>Endogonaceae</taxon>
        <taxon>Jimgerdemannia</taxon>
    </lineage>
</organism>
<proteinExistence type="predicted"/>
<dbReference type="Proteomes" id="UP000268093">
    <property type="component" value="Unassembled WGS sequence"/>
</dbReference>
<sequence length="151" mass="16700">MNPVALRQLVTTPLRSTTSILPSSRLAIAIRVTRRRDYATKAEQKPMTPELFPQTVVLSSGATYMVRTSSPRAQLRLTKDTRNHPLWNPAVLASQLSDENEQLVRFTKRFGDLHDLSDVSVIQSDEAVSAAMTKAVTVSTSPKKAKPKGKK</sequence>
<dbReference type="OrthoDB" id="5587740at2759"/>
<protein>
    <recommendedName>
        <fullName evidence="1">Ribosomal protein bL31m N-terminal domain-containing protein</fullName>
    </recommendedName>
</protein>
<dbReference type="InterPro" id="IPR048874">
    <property type="entry name" value="Ribosomal_bL31m_N"/>
</dbReference>
<reference evidence="2 3" key="1">
    <citation type="journal article" date="2018" name="New Phytol.">
        <title>Phylogenomics of Endogonaceae and evolution of mycorrhizas within Mucoromycota.</title>
        <authorList>
            <person name="Chang Y."/>
            <person name="Desiro A."/>
            <person name="Na H."/>
            <person name="Sandor L."/>
            <person name="Lipzen A."/>
            <person name="Clum A."/>
            <person name="Barry K."/>
            <person name="Grigoriev I.V."/>
            <person name="Martin F.M."/>
            <person name="Stajich J.E."/>
            <person name="Smith M.E."/>
            <person name="Bonito G."/>
            <person name="Spatafora J.W."/>
        </authorList>
    </citation>
    <scope>NUCLEOTIDE SEQUENCE [LARGE SCALE GENOMIC DNA]</scope>
    <source>
        <strain evidence="2 3">GMNB39</strain>
    </source>
</reference>